<dbReference type="Proteomes" id="UP000663827">
    <property type="component" value="Unassembled WGS sequence"/>
</dbReference>
<proteinExistence type="predicted"/>
<dbReference type="SUPFAM" id="SSF47072">
    <property type="entry name" value="Cysteine alpha-hairpin motif"/>
    <property type="match status" value="1"/>
</dbReference>
<evidence type="ECO:0000256" key="5">
    <source>
        <dbReference type="SAM" id="MobiDB-lite"/>
    </source>
</evidence>
<dbReference type="AlphaFoldDB" id="A0A8H3HZR8"/>
<comment type="subcellular location">
    <subcellularLocation>
        <location evidence="2">Mitochondrion intermembrane space</location>
    </subcellularLocation>
</comment>
<dbReference type="InterPro" id="IPR051040">
    <property type="entry name" value="COX23"/>
</dbReference>
<dbReference type="PANTHER" id="PTHR46811">
    <property type="entry name" value="COILED-COIL-HELIX-COILED-COIL-HELIX DOMAIN-CONTAINING PROTEIN 7"/>
    <property type="match status" value="1"/>
</dbReference>
<comment type="function">
    <text evidence="1">Required for the assembly of cytochrome c oxidase.</text>
</comment>
<dbReference type="GO" id="GO:0005758">
    <property type="term" value="C:mitochondrial intermembrane space"/>
    <property type="evidence" value="ECO:0007669"/>
    <property type="project" value="UniProtKB-SubCell"/>
</dbReference>
<dbReference type="PANTHER" id="PTHR46811:SF1">
    <property type="entry name" value="COILED-COIL-HELIX-COILED-COIL-HELIX DOMAIN-CONTAINING PROTEIN 7"/>
    <property type="match status" value="1"/>
</dbReference>
<accession>A0A8H3HZR8</accession>
<feature type="region of interest" description="Disordered" evidence="5">
    <location>
        <begin position="1"/>
        <end position="24"/>
    </location>
</feature>
<sequence length="117" mass="13686">MTTRTTEQPGTFPEPPPVNSPEVKRRNLNYREAFQGRETVSKFIDPCEGASKASYACLNKNNFDRNKCLEYFEAYRVYKTVRQHGFNNGEKIGKLGGRQDEPERSDKIWYQWFGRVI</sequence>
<dbReference type="EMBL" id="CAJNJQ010002177">
    <property type="protein sequence ID" value="CAE7168054.1"/>
    <property type="molecule type" value="Genomic_DNA"/>
</dbReference>
<evidence type="ECO:0000256" key="1">
    <source>
        <dbReference type="ARBA" id="ARBA00003875"/>
    </source>
</evidence>
<protein>
    <recommendedName>
        <fullName evidence="8">Cytochrome c oxidase-assembly factor COX23, mitochondrial</fullName>
    </recommendedName>
</protein>
<gene>
    <name evidence="6" type="ORF">RDB_LOCUS102591</name>
</gene>
<evidence type="ECO:0000256" key="2">
    <source>
        <dbReference type="ARBA" id="ARBA00004569"/>
    </source>
</evidence>
<dbReference type="InterPro" id="IPR009069">
    <property type="entry name" value="Cys_alpha_HP_mot_SF"/>
</dbReference>
<evidence type="ECO:0000313" key="7">
    <source>
        <dbReference type="Proteomes" id="UP000663827"/>
    </source>
</evidence>
<name>A0A8H3HZR8_9AGAM</name>
<dbReference type="GO" id="GO:0033108">
    <property type="term" value="P:mitochondrial respiratory chain complex assembly"/>
    <property type="evidence" value="ECO:0007669"/>
    <property type="project" value="TreeGrafter"/>
</dbReference>
<evidence type="ECO:0000256" key="3">
    <source>
        <dbReference type="ARBA" id="ARBA00023128"/>
    </source>
</evidence>
<keyword evidence="4" id="KW-1015">Disulfide bond</keyword>
<keyword evidence="3" id="KW-0496">Mitochondrion</keyword>
<organism evidence="6 7">
    <name type="scientific">Rhizoctonia solani</name>
    <dbReference type="NCBI Taxonomy" id="456999"/>
    <lineage>
        <taxon>Eukaryota</taxon>
        <taxon>Fungi</taxon>
        <taxon>Dikarya</taxon>
        <taxon>Basidiomycota</taxon>
        <taxon>Agaricomycotina</taxon>
        <taxon>Agaricomycetes</taxon>
        <taxon>Cantharellales</taxon>
        <taxon>Ceratobasidiaceae</taxon>
        <taxon>Rhizoctonia</taxon>
    </lineage>
</organism>
<evidence type="ECO:0000313" key="6">
    <source>
        <dbReference type="EMBL" id="CAE7168054.1"/>
    </source>
</evidence>
<evidence type="ECO:0000256" key="4">
    <source>
        <dbReference type="ARBA" id="ARBA00023157"/>
    </source>
</evidence>
<evidence type="ECO:0008006" key="8">
    <source>
        <dbReference type="Google" id="ProtNLM"/>
    </source>
</evidence>
<reference evidence="6" key="1">
    <citation type="submission" date="2021-01" db="EMBL/GenBank/DDBJ databases">
        <authorList>
            <person name="Kaushik A."/>
        </authorList>
    </citation>
    <scope>NUCLEOTIDE SEQUENCE</scope>
    <source>
        <strain evidence="6">AG5</strain>
    </source>
</reference>
<comment type="caution">
    <text evidence="6">The sequence shown here is derived from an EMBL/GenBank/DDBJ whole genome shotgun (WGS) entry which is preliminary data.</text>
</comment>